<name>A0A1G6LDL1_9BACT</name>
<sequence>MKLSTRLWSYIHLPDKSFSKNFLTLLSGTSVAQAIPFFVGPLISRLYTPADIGFFVLLSSTAGILSILSTGTYEYGVLVEKNDEDAKKIGETAIALSFVFLLFSFLLLLTIFLIANHNSPTGISWLWFLVPFQAFLAGASNIQNFYLNRKRQYTDISGGKIIRASGMSTLQVISGFAKKAWGLFPSQIIGQLITVFYLWRKSKLQPKKNNKGIEDTVKHLLKFKKYPLLTLPGAVINELSIQVPIYILQFFFTASAVGLYALPHKFLNAPIMLIGATIGQVFFQRSVEKKNQDEPIADTALSTYWFLFKLGLIPFSIIMVFGDSLFAWYFGENWRMSGVYAQMLSPWLFFVLCGSPLSNLFIVLGKLRLSLKLNIGLLLLRITALLIGAIWFNQTVAILLFAIASVAYWVAITYYSLHLSGAKIATVALNSLTLLFTAVLFLALLRLLIL</sequence>
<keyword evidence="3 6" id="KW-0812">Transmembrane</keyword>
<feature type="transmembrane region" description="Helical" evidence="6">
    <location>
        <begin position="343"/>
        <end position="364"/>
    </location>
</feature>
<feature type="transmembrane region" description="Helical" evidence="6">
    <location>
        <begin position="429"/>
        <end position="449"/>
    </location>
</feature>
<dbReference type="EMBL" id="FMYP01000030">
    <property type="protein sequence ID" value="SDC40865.1"/>
    <property type="molecule type" value="Genomic_DNA"/>
</dbReference>
<dbReference type="GO" id="GO:0005886">
    <property type="term" value="C:plasma membrane"/>
    <property type="evidence" value="ECO:0007669"/>
    <property type="project" value="UniProtKB-SubCell"/>
</dbReference>
<dbReference type="Pfam" id="PF13440">
    <property type="entry name" value="Polysacc_synt_3"/>
    <property type="match status" value="1"/>
</dbReference>
<feature type="transmembrane region" description="Helical" evidence="6">
    <location>
        <begin position="52"/>
        <end position="73"/>
    </location>
</feature>
<comment type="subcellular location">
    <subcellularLocation>
        <location evidence="1">Cell membrane</location>
        <topology evidence="1">Multi-pass membrane protein</topology>
    </subcellularLocation>
</comment>
<feature type="transmembrane region" description="Helical" evidence="6">
    <location>
        <begin position="304"/>
        <end position="331"/>
    </location>
</feature>
<keyword evidence="2" id="KW-1003">Cell membrane</keyword>
<evidence type="ECO:0000313" key="7">
    <source>
        <dbReference type="EMBL" id="SDC40865.1"/>
    </source>
</evidence>
<feature type="transmembrane region" description="Helical" evidence="6">
    <location>
        <begin position="122"/>
        <end position="140"/>
    </location>
</feature>
<evidence type="ECO:0000256" key="1">
    <source>
        <dbReference type="ARBA" id="ARBA00004651"/>
    </source>
</evidence>
<evidence type="ECO:0000256" key="6">
    <source>
        <dbReference type="SAM" id="Phobius"/>
    </source>
</evidence>
<evidence type="ECO:0000256" key="5">
    <source>
        <dbReference type="ARBA" id="ARBA00023136"/>
    </source>
</evidence>
<proteinExistence type="predicted"/>
<dbReference type="PANTHER" id="PTHR30250:SF28">
    <property type="entry name" value="POLYSACCHARIDE BIOSYNTHESIS PROTEIN"/>
    <property type="match status" value="1"/>
</dbReference>
<keyword evidence="4 6" id="KW-1133">Transmembrane helix</keyword>
<reference evidence="7 8" key="1">
    <citation type="submission" date="2016-09" db="EMBL/GenBank/DDBJ databases">
        <authorList>
            <person name="Capua I."/>
            <person name="De Benedictis P."/>
            <person name="Joannis T."/>
            <person name="Lombin L.H."/>
            <person name="Cattoli G."/>
        </authorList>
    </citation>
    <scope>NUCLEOTIDE SEQUENCE [LARGE SCALE GENOMIC DNA]</scope>
    <source>
        <strain evidence="7 8">A7P-90m</strain>
    </source>
</reference>
<evidence type="ECO:0000256" key="3">
    <source>
        <dbReference type="ARBA" id="ARBA00022692"/>
    </source>
</evidence>
<keyword evidence="5 6" id="KW-0472">Membrane</keyword>
<evidence type="ECO:0000256" key="2">
    <source>
        <dbReference type="ARBA" id="ARBA00022475"/>
    </source>
</evidence>
<organism evidence="7 8">
    <name type="scientific">Williamwhitmania taraxaci</name>
    <dbReference type="NCBI Taxonomy" id="1640674"/>
    <lineage>
        <taxon>Bacteria</taxon>
        <taxon>Pseudomonadati</taxon>
        <taxon>Bacteroidota</taxon>
        <taxon>Bacteroidia</taxon>
        <taxon>Bacteroidales</taxon>
        <taxon>Williamwhitmaniaceae</taxon>
        <taxon>Williamwhitmania</taxon>
    </lineage>
</organism>
<feature type="transmembrane region" description="Helical" evidence="6">
    <location>
        <begin position="398"/>
        <end position="417"/>
    </location>
</feature>
<evidence type="ECO:0000313" key="8">
    <source>
        <dbReference type="Proteomes" id="UP000199452"/>
    </source>
</evidence>
<feature type="transmembrane region" description="Helical" evidence="6">
    <location>
        <begin position="94"/>
        <end position="116"/>
    </location>
</feature>
<feature type="transmembrane region" description="Helical" evidence="6">
    <location>
        <begin position="243"/>
        <end position="261"/>
    </location>
</feature>
<evidence type="ECO:0000256" key="4">
    <source>
        <dbReference type="ARBA" id="ARBA00022989"/>
    </source>
</evidence>
<dbReference type="AlphaFoldDB" id="A0A1G6LDL1"/>
<feature type="transmembrane region" description="Helical" evidence="6">
    <location>
        <begin position="21"/>
        <end position="40"/>
    </location>
</feature>
<feature type="transmembrane region" description="Helical" evidence="6">
    <location>
        <begin position="371"/>
        <end position="392"/>
    </location>
</feature>
<dbReference type="PANTHER" id="PTHR30250">
    <property type="entry name" value="PST FAMILY PREDICTED COLANIC ACID TRANSPORTER"/>
    <property type="match status" value="1"/>
</dbReference>
<gene>
    <name evidence="7" type="ORF">SAMN05216323_103022</name>
</gene>
<dbReference type="OrthoDB" id="109075at2"/>
<dbReference type="RefSeq" id="WP_092438202.1">
    <property type="nucleotide sequence ID" value="NZ_FMYP01000030.1"/>
</dbReference>
<dbReference type="STRING" id="1640674.SAMN05216323_103022"/>
<dbReference type="InterPro" id="IPR050833">
    <property type="entry name" value="Poly_Biosynth_Transport"/>
</dbReference>
<dbReference type="Proteomes" id="UP000199452">
    <property type="component" value="Unassembled WGS sequence"/>
</dbReference>
<keyword evidence="8" id="KW-1185">Reference proteome</keyword>
<protein>
    <submittedName>
        <fullName evidence="7">Membrane protein involved in the export of O-antigen and teichoic acid</fullName>
    </submittedName>
</protein>
<feature type="transmembrane region" description="Helical" evidence="6">
    <location>
        <begin position="267"/>
        <end position="283"/>
    </location>
</feature>
<accession>A0A1G6LDL1</accession>